<dbReference type="EC" id="1.1.1.193" evidence="14"/>
<keyword evidence="8 14" id="KW-0862">Zinc</keyword>
<reference evidence="19 20" key="1">
    <citation type="submission" date="2019-06" db="EMBL/GenBank/DDBJ databases">
        <title>Sequencing the genomes of 1000 actinobacteria strains.</title>
        <authorList>
            <person name="Klenk H.-P."/>
        </authorList>
    </citation>
    <scope>NUCLEOTIDE SEQUENCE [LARGE SCALE GENOMIC DNA]</scope>
    <source>
        <strain evidence="19 20">DSM 18031</strain>
    </source>
</reference>
<evidence type="ECO:0000313" key="20">
    <source>
        <dbReference type="Proteomes" id="UP000318331"/>
    </source>
</evidence>
<evidence type="ECO:0000256" key="16">
    <source>
        <dbReference type="PIRSR" id="PIRSR006769-2"/>
    </source>
</evidence>
<keyword evidence="9 14" id="KW-0521">NADP</keyword>
<dbReference type="AlphaFoldDB" id="A0A543HYP5"/>
<feature type="binding site" evidence="16">
    <location>
        <position position="194"/>
    </location>
    <ligand>
        <name>substrate</name>
    </ligand>
</feature>
<comment type="similarity">
    <text evidence="5 14">In the C-terminal section; belongs to the HTP reductase family.</text>
</comment>
<dbReference type="PROSITE" id="PS00903">
    <property type="entry name" value="CYT_DCMP_DEAMINASES_1"/>
    <property type="match status" value="1"/>
</dbReference>
<dbReference type="RefSeq" id="WP_141917558.1">
    <property type="nucleotide sequence ID" value="NZ_BAAAYS010000011.1"/>
</dbReference>
<feature type="binding site" evidence="17">
    <location>
        <position position="86"/>
    </location>
    <ligand>
        <name>Zn(2+)</name>
        <dbReference type="ChEBI" id="CHEBI:29105"/>
        <note>catalytic</note>
    </ligand>
</feature>
<comment type="pathway">
    <text evidence="3 14">Cofactor biosynthesis; riboflavin biosynthesis; 5-amino-6-(D-ribitylamino)uracil from GTP: step 3/4.</text>
</comment>
<keyword evidence="6 14" id="KW-0686">Riboflavin biosynthesis</keyword>
<feature type="binding site" evidence="16">
    <location>
        <position position="210"/>
    </location>
    <ligand>
        <name>NADP(+)</name>
        <dbReference type="ChEBI" id="CHEBI:58349"/>
    </ligand>
</feature>
<dbReference type="Gene3D" id="3.40.430.10">
    <property type="entry name" value="Dihydrofolate Reductase, subunit A"/>
    <property type="match status" value="2"/>
</dbReference>
<feature type="binding site" evidence="17">
    <location>
        <position position="55"/>
    </location>
    <ligand>
        <name>Zn(2+)</name>
        <dbReference type="ChEBI" id="CHEBI:29105"/>
        <note>catalytic</note>
    </ligand>
</feature>
<evidence type="ECO:0000256" key="7">
    <source>
        <dbReference type="ARBA" id="ARBA00022723"/>
    </source>
</evidence>
<evidence type="ECO:0000256" key="15">
    <source>
        <dbReference type="PIRSR" id="PIRSR006769-1"/>
    </source>
</evidence>
<feature type="binding site" evidence="16">
    <location>
        <position position="277"/>
    </location>
    <ligand>
        <name>substrate</name>
    </ligand>
</feature>
<dbReference type="EMBL" id="VFPN01000002">
    <property type="protein sequence ID" value="TQM63463.1"/>
    <property type="molecule type" value="Genomic_DNA"/>
</dbReference>
<dbReference type="InterPro" id="IPR016193">
    <property type="entry name" value="Cytidine_deaminase-like"/>
</dbReference>
<dbReference type="NCBIfam" id="TIGR00326">
    <property type="entry name" value="eubact_ribD"/>
    <property type="match status" value="1"/>
</dbReference>
<organism evidence="19 20">
    <name type="scientific">Klugiella xanthotipulae</name>
    <dbReference type="NCBI Taxonomy" id="244735"/>
    <lineage>
        <taxon>Bacteria</taxon>
        <taxon>Bacillati</taxon>
        <taxon>Actinomycetota</taxon>
        <taxon>Actinomycetes</taxon>
        <taxon>Micrococcales</taxon>
        <taxon>Microbacteriaceae</taxon>
        <taxon>Klugiella</taxon>
    </lineage>
</organism>
<dbReference type="PANTHER" id="PTHR38011:SF7">
    <property type="entry name" value="2,5-DIAMINO-6-RIBOSYLAMINO-4(3H)-PYRIMIDINONE 5'-PHOSPHATE REDUCTASE"/>
    <property type="match status" value="1"/>
</dbReference>
<comment type="pathway">
    <text evidence="2 14">Cofactor biosynthesis; riboflavin biosynthesis; 5-amino-6-(D-ribitylamino)uracil from GTP: step 2/4.</text>
</comment>
<keyword evidence="10 14" id="KW-0560">Oxidoreductase</keyword>
<dbReference type="CDD" id="cd01284">
    <property type="entry name" value="Riboflavin_deaminase-reductase"/>
    <property type="match status" value="1"/>
</dbReference>
<dbReference type="SUPFAM" id="SSF53597">
    <property type="entry name" value="Dihydrofolate reductase-like"/>
    <property type="match status" value="1"/>
</dbReference>
<dbReference type="GO" id="GO:0008835">
    <property type="term" value="F:diaminohydroxyphosphoribosylaminopyrimidine deaminase activity"/>
    <property type="evidence" value="ECO:0007669"/>
    <property type="project" value="UniProtKB-EC"/>
</dbReference>
<dbReference type="EC" id="3.5.4.26" evidence="14"/>
<accession>A0A543HYP5</accession>
<dbReference type="PIRSF" id="PIRSF006769">
    <property type="entry name" value="RibD"/>
    <property type="match status" value="1"/>
</dbReference>
<gene>
    <name evidence="19" type="ORF">FB466_1726</name>
</gene>
<dbReference type="OrthoDB" id="9800865at2"/>
<keyword evidence="14" id="KW-0378">Hydrolase</keyword>
<evidence type="ECO:0000259" key="18">
    <source>
        <dbReference type="PROSITE" id="PS51747"/>
    </source>
</evidence>
<feature type="binding site" evidence="16">
    <location>
        <position position="206"/>
    </location>
    <ligand>
        <name>substrate</name>
    </ligand>
</feature>
<feature type="active site" description="Proton donor" evidence="15">
    <location>
        <position position="57"/>
    </location>
</feature>
<evidence type="ECO:0000256" key="3">
    <source>
        <dbReference type="ARBA" id="ARBA00004910"/>
    </source>
</evidence>
<evidence type="ECO:0000256" key="4">
    <source>
        <dbReference type="ARBA" id="ARBA00005259"/>
    </source>
</evidence>
<dbReference type="InterPro" id="IPR016192">
    <property type="entry name" value="APOBEC/CMP_deaminase_Zn-bd"/>
</dbReference>
<dbReference type="Gene3D" id="3.40.140.10">
    <property type="entry name" value="Cytidine Deaminase, domain 2"/>
    <property type="match status" value="1"/>
</dbReference>
<comment type="catalytic activity">
    <reaction evidence="12 14">
        <text>5-amino-6-(5-phospho-D-ribitylamino)uracil + NADP(+) = 5-amino-6-(5-phospho-D-ribosylamino)uracil + NADPH + H(+)</text>
        <dbReference type="Rhea" id="RHEA:17845"/>
        <dbReference type="ChEBI" id="CHEBI:15378"/>
        <dbReference type="ChEBI" id="CHEBI:57783"/>
        <dbReference type="ChEBI" id="CHEBI:58349"/>
        <dbReference type="ChEBI" id="CHEBI:58421"/>
        <dbReference type="ChEBI" id="CHEBI:58453"/>
        <dbReference type="EC" id="1.1.1.193"/>
    </reaction>
</comment>
<evidence type="ECO:0000256" key="12">
    <source>
        <dbReference type="ARBA" id="ARBA00049861"/>
    </source>
</evidence>
<dbReference type="PANTHER" id="PTHR38011">
    <property type="entry name" value="DIHYDROFOLATE REDUCTASE FAMILY PROTEIN (AFU_ORTHOLOGUE AFUA_8G06820)"/>
    <property type="match status" value="1"/>
</dbReference>
<name>A0A543HYP5_9MICO</name>
<comment type="catalytic activity">
    <reaction evidence="13 14">
        <text>2,5-diamino-6-hydroxy-4-(5-phosphoribosylamino)-pyrimidine + H2O + H(+) = 5-amino-6-(5-phospho-D-ribosylamino)uracil + NH4(+)</text>
        <dbReference type="Rhea" id="RHEA:21868"/>
        <dbReference type="ChEBI" id="CHEBI:15377"/>
        <dbReference type="ChEBI" id="CHEBI:15378"/>
        <dbReference type="ChEBI" id="CHEBI:28938"/>
        <dbReference type="ChEBI" id="CHEBI:58453"/>
        <dbReference type="ChEBI" id="CHEBI:58614"/>
        <dbReference type="EC" id="3.5.4.26"/>
    </reaction>
</comment>
<comment type="caution">
    <text evidence="19">The sequence shown here is derived from an EMBL/GenBank/DDBJ whole genome shotgun (WGS) entry which is preliminary data.</text>
</comment>
<comment type="similarity">
    <text evidence="4 14">In the N-terminal section; belongs to the cytidine and deoxycytidylate deaminase family.</text>
</comment>
<protein>
    <recommendedName>
        <fullName evidence="14">Riboflavin biosynthesis protein RibD</fullName>
    </recommendedName>
    <domain>
        <recommendedName>
            <fullName evidence="14">Diaminohydroxyphosphoribosylaminopyrimidine deaminase</fullName>
            <shortName evidence="14">DRAP deaminase</shortName>
            <ecNumber evidence="14">3.5.4.26</ecNumber>
        </recommendedName>
        <alternativeName>
            <fullName evidence="14">Riboflavin-specific deaminase</fullName>
        </alternativeName>
    </domain>
    <domain>
        <recommendedName>
            <fullName evidence="14">5-amino-6-(5-phosphoribosylamino)uracil reductase</fullName>
            <ecNumber evidence="14">1.1.1.193</ecNumber>
        </recommendedName>
        <alternativeName>
            <fullName evidence="14">HTP reductase</fullName>
        </alternativeName>
    </domain>
</protein>
<dbReference type="PROSITE" id="PS51747">
    <property type="entry name" value="CYT_DCMP_DEAMINASES_2"/>
    <property type="match status" value="1"/>
</dbReference>
<dbReference type="GO" id="GO:0008270">
    <property type="term" value="F:zinc ion binding"/>
    <property type="evidence" value="ECO:0007669"/>
    <property type="project" value="InterPro"/>
</dbReference>
<keyword evidence="11" id="KW-0511">Multifunctional enzyme</keyword>
<dbReference type="Pfam" id="PF00383">
    <property type="entry name" value="dCMP_cyt_deam_1"/>
    <property type="match status" value="1"/>
</dbReference>
<dbReference type="InterPro" id="IPR002734">
    <property type="entry name" value="RibDG_C"/>
</dbReference>
<evidence type="ECO:0000256" key="5">
    <source>
        <dbReference type="ARBA" id="ARBA00007417"/>
    </source>
</evidence>
<proteinExistence type="inferred from homology"/>
<comment type="cofactor">
    <cofactor evidence="14 17">
        <name>Zn(2+)</name>
        <dbReference type="ChEBI" id="CHEBI:29105"/>
    </cofactor>
    <text evidence="14 17">Binds 1 zinc ion.</text>
</comment>
<feature type="binding site" evidence="16">
    <location>
        <position position="164"/>
    </location>
    <ligand>
        <name>NADP(+)</name>
        <dbReference type="ChEBI" id="CHEBI:58349"/>
    </ligand>
</feature>
<evidence type="ECO:0000313" key="19">
    <source>
        <dbReference type="EMBL" id="TQM63463.1"/>
    </source>
</evidence>
<dbReference type="InterPro" id="IPR050765">
    <property type="entry name" value="Riboflavin_Biosynth_HTPR"/>
</dbReference>
<evidence type="ECO:0000256" key="11">
    <source>
        <dbReference type="ARBA" id="ARBA00023268"/>
    </source>
</evidence>
<feature type="binding site" evidence="16">
    <location>
        <position position="180"/>
    </location>
    <ligand>
        <name>NADP(+)</name>
        <dbReference type="ChEBI" id="CHEBI:58349"/>
    </ligand>
</feature>
<evidence type="ECO:0000256" key="13">
    <source>
        <dbReference type="ARBA" id="ARBA00049886"/>
    </source>
</evidence>
<dbReference type="Pfam" id="PF01872">
    <property type="entry name" value="RibD_C"/>
    <property type="match status" value="1"/>
</dbReference>
<sequence>MVPTPDALTAAMRRALQLAALGPDRDVNPQVGCVILAADGTVVAEGWHGGSGSPHAEVVALAGLPVPLRTPEAARQLTAVVTLEPCNHTGRTGPCAIALIEAGIGAVYFAVSDSDPVAGGGADRLRAAGIPTEGGLLRAEVERFLAPWLTYRALGRPRVTLKWASSLDGRTAAADGTSQWITGPQARADVHLRRSRADAILVGTGTALADNPSLTARAADGTLLERQPIPVVVGDTVIPEEAALYAHPTPPLFYPGHDLAATLTALGSRGIRSVFVEGGPRVASALVRHGLVDEVLVYLAPVLLGGPRMALDSIGVTTIGGARRFTPVHTHTLGEDILIVAQPTAPIPNTEDN</sequence>
<evidence type="ECO:0000256" key="9">
    <source>
        <dbReference type="ARBA" id="ARBA00022857"/>
    </source>
</evidence>
<feature type="binding site" evidence="16">
    <location>
        <position position="178"/>
    </location>
    <ligand>
        <name>substrate</name>
    </ligand>
</feature>
<evidence type="ECO:0000256" key="8">
    <source>
        <dbReference type="ARBA" id="ARBA00022833"/>
    </source>
</evidence>
<feature type="binding site" evidence="16">
    <location>
        <position position="217"/>
    </location>
    <ligand>
        <name>substrate</name>
    </ligand>
</feature>
<dbReference type="Proteomes" id="UP000318331">
    <property type="component" value="Unassembled WGS sequence"/>
</dbReference>
<feature type="domain" description="CMP/dCMP-type deaminase" evidence="18">
    <location>
        <begin position="6"/>
        <end position="132"/>
    </location>
</feature>
<evidence type="ECO:0000256" key="10">
    <source>
        <dbReference type="ARBA" id="ARBA00023002"/>
    </source>
</evidence>
<dbReference type="InterPro" id="IPR024072">
    <property type="entry name" value="DHFR-like_dom_sf"/>
</dbReference>
<dbReference type="UniPathway" id="UPA00275">
    <property type="reaction ID" value="UER00401"/>
</dbReference>
<dbReference type="SUPFAM" id="SSF53927">
    <property type="entry name" value="Cytidine deaminase-like"/>
    <property type="match status" value="1"/>
</dbReference>
<evidence type="ECO:0000256" key="14">
    <source>
        <dbReference type="PIRNR" id="PIRNR006769"/>
    </source>
</evidence>
<keyword evidence="7 14" id="KW-0479">Metal-binding</keyword>
<feature type="binding site" evidence="17">
    <location>
        <position position="95"/>
    </location>
    <ligand>
        <name>Zn(2+)</name>
        <dbReference type="ChEBI" id="CHEBI:29105"/>
        <note>catalytic</note>
    </ligand>
</feature>
<dbReference type="GO" id="GO:0008703">
    <property type="term" value="F:5-amino-6-(5-phosphoribosylamino)uracil reductase activity"/>
    <property type="evidence" value="ECO:0007669"/>
    <property type="project" value="UniProtKB-EC"/>
</dbReference>
<evidence type="ECO:0000256" key="2">
    <source>
        <dbReference type="ARBA" id="ARBA00004882"/>
    </source>
</evidence>
<comment type="function">
    <text evidence="1 14">Converts 2,5-diamino-6-(ribosylamino)-4(3h)-pyrimidinone 5'-phosphate into 5-amino-6-(ribosylamino)-2,4(1h,3h)-pyrimidinedione 5'-phosphate.</text>
</comment>
<dbReference type="InterPro" id="IPR004794">
    <property type="entry name" value="Eubact_RibD"/>
</dbReference>
<evidence type="ECO:0000256" key="6">
    <source>
        <dbReference type="ARBA" id="ARBA00022619"/>
    </source>
</evidence>
<feature type="binding site" evidence="16">
    <location>
        <position position="214"/>
    </location>
    <ligand>
        <name>substrate</name>
    </ligand>
</feature>
<keyword evidence="20" id="KW-1185">Reference proteome</keyword>
<feature type="binding site" evidence="16">
    <location>
        <begin position="279"/>
        <end position="285"/>
    </location>
    <ligand>
        <name>NADP(+)</name>
        <dbReference type="ChEBI" id="CHEBI:58349"/>
    </ligand>
</feature>
<evidence type="ECO:0000256" key="1">
    <source>
        <dbReference type="ARBA" id="ARBA00002151"/>
    </source>
</evidence>
<dbReference type="InterPro" id="IPR002125">
    <property type="entry name" value="CMP_dCMP_dom"/>
</dbReference>
<dbReference type="GO" id="GO:0009231">
    <property type="term" value="P:riboflavin biosynthetic process"/>
    <property type="evidence" value="ECO:0007669"/>
    <property type="project" value="UniProtKB-UniPathway"/>
</dbReference>
<evidence type="ECO:0000256" key="17">
    <source>
        <dbReference type="PIRSR" id="PIRSR006769-3"/>
    </source>
</evidence>